<feature type="region of interest" description="Disordered" evidence="1">
    <location>
        <begin position="1"/>
        <end position="22"/>
    </location>
</feature>
<name>A0A917RAB6_9NOCA</name>
<dbReference type="EMBL" id="BMMH01000002">
    <property type="protein sequence ID" value="GGK97347.1"/>
    <property type="molecule type" value="Genomic_DNA"/>
</dbReference>
<sequence>MAHGRNNNEVIGDERDVNPEVLPPAERRDMVRRLIALCHTVNDLVEIVEIGATDGGPVPEALHEHVQQIQTVIRDVVVDLVANGHAEHSDAARVRRPPRAHRDIADVPTGGRRTKLR</sequence>
<reference evidence="2" key="1">
    <citation type="journal article" date="2014" name="Int. J. Syst. Evol. Microbiol.">
        <title>Complete genome sequence of Corynebacterium casei LMG S-19264T (=DSM 44701T), isolated from a smear-ripened cheese.</title>
        <authorList>
            <consortium name="US DOE Joint Genome Institute (JGI-PGF)"/>
            <person name="Walter F."/>
            <person name="Albersmeier A."/>
            <person name="Kalinowski J."/>
            <person name="Ruckert C."/>
        </authorList>
    </citation>
    <scope>NUCLEOTIDE SEQUENCE</scope>
    <source>
        <strain evidence="2">CGMCC 4.3508</strain>
    </source>
</reference>
<evidence type="ECO:0000313" key="2">
    <source>
        <dbReference type="EMBL" id="GGK97347.1"/>
    </source>
</evidence>
<evidence type="ECO:0000256" key="1">
    <source>
        <dbReference type="SAM" id="MobiDB-lite"/>
    </source>
</evidence>
<keyword evidence="3" id="KW-1185">Reference proteome</keyword>
<gene>
    <name evidence="2" type="ORF">GCM10011588_09740</name>
</gene>
<dbReference type="AlphaFoldDB" id="A0A917RAB6"/>
<evidence type="ECO:0000313" key="3">
    <source>
        <dbReference type="Proteomes" id="UP000638263"/>
    </source>
</evidence>
<feature type="region of interest" description="Disordered" evidence="1">
    <location>
        <begin position="87"/>
        <end position="117"/>
    </location>
</feature>
<protein>
    <submittedName>
        <fullName evidence="2">Uncharacterized protein</fullName>
    </submittedName>
</protein>
<dbReference type="Proteomes" id="UP000638263">
    <property type="component" value="Unassembled WGS sequence"/>
</dbReference>
<dbReference type="RefSeq" id="WP_058855496.1">
    <property type="nucleotide sequence ID" value="NZ_BMMH01000002.1"/>
</dbReference>
<proteinExistence type="predicted"/>
<organism evidence="2 3">
    <name type="scientific">Nocardia jinanensis</name>
    <dbReference type="NCBI Taxonomy" id="382504"/>
    <lineage>
        <taxon>Bacteria</taxon>
        <taxon>Bacillati</taxon>
        <taxon>Actinomycetota</taxon>
        <taxon>Actinomycetes</taxon>
        <taxon>Mycobacteriales</taxon>
        <taxon>Nocardiaceae</taxon>
        <taxon>Nocardia</taxon>
    </lineage>
</organism>
<reference evidence="2" key="2">
    <citation type="submission" date="2020-09" db="EMBL/GenBank/DDBJ databases">
        <authorList>
            <person name="Sun Q."/>
            <person name="Zhou Y."/>
        </authorList>
    </citation>
    <scope>NUCLEOTIDE SEQUENCE</scope>
    <source>
        <strain evidence="2">CGMCC 4.3508</strain>
    </source>
</reference>
<comment type="caution">
    <text evidence="2">The sequence shown here is derived from an EMBL/GenBank/DDBJ whole genome shotgun (WGS) entry which is preliminary data.</text>
</comment>
<accession>A0A917RAB6</accession>